<dbReference type="RefSeq" id="WP_006518324.1">
    <property type="nucleotide sequence ID" value="NZ_QXHD01000004.1"/>
</dbReference>
<evidence type="ECO:0000256" key="1">
    <source>
        <dbReference type="ARBA" id="ARBA00005953"/>
    </source>
</evidence>
<dbReference type="AlphaFoldDB" id="A0A6M0RKF5"/>
<dbReference type="PANTHER" id="PTHR31793">
    <property type="entry name" value="4-HYDROXYBENZOYL-COA THIOESTERASE FAMILY MEMBER"/>
    <property type="match status" value="1"/>
</dbReference>
<comment type="similarity">
    <text evidence="1">Belongs to the 4-hydroxybenzoyl-CoA thioesterase family.</text>
</comment>
<dbReference type="InterPro" id="IPR050563">
    <property type="entry name" value="4-hydroxybenzoyl-CoA_TE"/>
</dbReference>
<accession>A0A6M0RKF5</accession>
<dbReference type="PANTHER" id="PTHR31793:SF37">
    <property type="entry name" value="ACYL-COA THIOESTER HYDROLASE YBGC"/>
    <property type="match status" value="1"/>
</dbReference>
<dbReference type="PROSITE" id="PS01328">
    <property type="entry name" value="4HBCOA_THIOESTERASE"/>
    <property type="match status" value="1"/>
</dbReference>
<keyword evidence="2" id="KW-0378">Hydrolase</keyword>
<dbReference type="GO" id="GO:0047617">
    <property type="term" value="F:fatty acyl-CoA hydrolase activity"/>
    <property type="evidence" value="ECO:0007669"/>
    <property type="project" value="TreeGrafter"/>
</dbReference>
<dbReference type="CDD" id="cd00586">
    <property type="entry name" value="4HBT"/>
    <property type="match status" value="1"/>
</dbReference>
<keyword evidence="4" id="KW-1185">Reference proteome</keyword>
<dbReference type="PIRSF" id="PIRSF003230">
    <property type="entry name" value="YbgC"/>
    <property type="match status" value="1"/>
</dbReference>
<gene>
    <name evidence="3" type="ORF">DXZ20_13775</name>
</gene>
<sequence>MTNRWFDYGFRVQPHHTDYGGIVWHGTYVQWMEAARVECLRALEFAFEDFVKAGYDLPVIDLQLRYHQPLILGAKGLVRTRLDIQRSVRLNWLYEIYDTTEDAQKLCITGQVLLVPIDISKRKIVRRLPPELQPMLDSLYQYFVD</sequence>
<evidence type="ECO:0000313" key="3">
    <source>
        <dbReference type="EMBL" id="NEZ56727.1"/>
    </source>
</evidence>
<evidence type="ECO:0000256" key="2">
    <source>
        <dbReference type="ARBA" id="ARBA00022801"/>
    </source>
</evidence>
<dbReference type="Pfam" id="PF13279">
    <property type="entry name" value="4HBT_2"/>
    <property type="match status" value="1"/>
</dbReference>
<name>A0A6M0RKF5_9CYAN</name>
<organism evidence="3 4">
    <name type="scientific">Adonisia turfae CCMR0081</name>
    <dbReference type="NCBI Taxonomy" id="2292702"/>
    <lineage>
        <taxon>Bacteria</taxon>
        <taxon>Bacillati</taxon>
        <taxon>Cyanobacteriota</taxon>
        <taxon>Adonisia</taxon>
        <taxon>Adonisia turfae</taxon>
    </lineage>
</organism>
<protein>
    <submittedName>
        <fullName evidence="3">Acyl-CoA thioesterase</fullName>
    </submittedName>
</protein>
<dbReference type="InterPro" id="IPR008272">
    <property type="entry name" value="HB-CoA_thioesterase_AS"/>
</dbReference>
<dbReference type="SUPFAM" id="SSF54637">
    <property type="entry name" value="Thioesterase/thiol ester dehydrase-isomerase"/>
    <property type="match status" value="1"/>
</dbReference>
<dbReference type="Gene3D" id="3.10.129.10">
    <property type="entry name" value="Hotdog Thioesterase"/>
    <property type="match status" value="1"/>
</dbReference>
<dbReference type="EMBL" id="QXHD01000004">
    <property type="protein sequence ID" value="NEZ56727.1"/>
    <property type="molecule type" value="Genomic_DNA"/>
</dbReference>
<dbReference type="Proteomes" id="UP000481033">
    <property type="component" value="Unassembled WGS sequence"/>
</dbReference>
<reference evidence="3 4" key="1">
    <citation type="journal article" date="2020" name="Microb. Ecol.">
        <title>Ecogenomics of the Marine Benthic Filamentous Cyanobacterium Adonisia.</title>
        <authorList>
            <person name="Walter J.M."/>
            <person name="Coutinho F.H."/>
            <person name="Leomil L."/>
            <person name="Hargreaves P.I."/>
            <person name="Campeao M.E."/>
            <person name="Vieira V.V."/>
            <person name="Silva B.S."/>
            <person name="Fistarol G.O."/>
            <person name="Salomon P.S."/>
            <person name="Sawabe T."/>
            <person name="Mino S."/>
            <person name="Hosokawa M."/>
            <person name="Miyashita H."/>
            <person name="Maruyama F."/>
            <person name="van Verk M.C."/>
            <person name="Dutilh B.E."/>
            <person name="Thompson C.C."/>
            <person name="Thompson F.L."/>
        </authorList>
    </citation>
    <scope>NUCLEOTIDE SEQUENCE [LARGE SCALE GENOMIC DNA]</scope>
    <source>
        <strain evidence="3 4">CCMR0081</strain>
    </source>
</reference>
<comment type="caution">
    <text evidence="3">The sequence shown here is derived from an EMBL/GenBank/DDBJ whole genome shotgun (WGS) entry which is preliminary data.</text>
</comment>
<dbReference type="InterPro" id="IPR006684">
    <property type="entry name" value="YbgC/YbaW"/>
</dbReference>
<proteinExistence type="inferred from homology"/>
<evidence type="ECO:0000313" key="4">
    <source>
        <dbReference type="Proteomes" id="UP000481033"/>
    </source>
</evidence>
<dbReference type="InterPro" id="IPR029069">
    <property type="entry name" value="HotDog_dom_sf"/>
</dbReference>